<dbReference type="Gene3D" id="3.40.50.300">
    <property type="entry name" value="P-loop containing nucleotide triphosphate hydrolases"/>
    <property type="match status" value="1"/>
</dbReference>
<evidence type="ECO:0000313" key="1">
    <source>
        <dbReference type="EMBL" id="CAB4141004.1"/>
    </source>
</evidence>
<gene>
    <name evidence="1" type="ORF">UFOVP411_4</name>
</gene>
<dbReference type="Pfam" id="PF03237">
    <property type="entry name" value="Terminase_6N"/>
    <property type="match status" value="1"/>
</dbReference>
<accession>A0A6J5M2M9</accession>
<dbReference type="InterPro" id="IPR027417">
    <property type="entry name" value="P-loop_NTPase"/>
</dbReference>
<reference evidence="1" key="1">
    <citation type="submission" date="2020-04" db="EMBL/GenBank/DDBJ databases">
        <authorList>
            <person name="Chiriac C."/>
            <person name="Salcher M."/>
            <person name="Ghai R."/>
            <person name="Kavagutti S V."/>
        </authorList>
    </citation>
    <scope>NUCLEOTIDE SEQUENCE</scope>
</reference>
<name>A0A6J5M2M9_9CAUD</name>
<proteinExistence type="predicted"/>
<protein>
    <submittedName>
        <fullName evidence="1">Terminase-like family</fullName>
    </submittedName>
</protein>
<organism evidence="1">
    <name type="scientific">uncultured Caudovirales phage</name>
    <dbReference type="NCBI Taxonomy" id="2100421"/>
    <lineage>
        <taxon>Viruses</taxon>
        <taxon>Duplodnaviria</taxon>
        <taxon>Heunggongvirae</taxon>
        <taxon>Uroviricota</taxon>
        <taxon>Caudoviricetes</taxon>
        <taxon>Peduoviridae</taxon>
        <taxon>Maltschvirus</taxon>
        <taxon>Maltschvirus maltsch</taxon>
    </lineage>
</organism>
<sequence length="432" mass="49348">MPSLNLSLHPAQRKVFDGAQRFKVVAAGRRFGKTYLAITLLAVWGLGNQTTKKDLFYVAPTFQQAKDIVWENLKDVLRPVLASTHENTGVARLLNGVRIHLKGSDRPDTLRGVGLIGCVVDEYADMKPFVWEEILRPALSDVRGPALFIGTPKGRNHFYKLAKAAQRDDTGEWGYWHFTTYDNPFIHRDEIESAKRTLSTAAFNQEYMASFDAPTGNLFSREWIRYTKEPADGRFFLACDLAGFQDELENRNAKDKNLDESALALVKAYNDDRGDLRLWCREIFHGRWKVEETASKIITIARDHEVPVVGVERGMALQAVMPYMLEEMVRLRHHVRVEKLTHGNRNKIARITWALQGRLEHGTLTFREGAEDEPWMAAFQDQLLQFPDNLTHDDLPDALSYVDQLVSGAGNYTGWHEDSEDRFRPLDPRTGY</sequence>
<dbReference type="EMBL" id="LR796385">
    <property type="protein sequence ID" value="CAB4141004.1"/>
    <property type="molecule type" value="Genomic_DNA"/>
</dbReference>